<dbReference type="InterPro" id="IPR023606">
    <property type="entry name" value="CoA-Trfase_III_dom_1_sf"/>
</dbReference>
<reference evidence="2" key="2">
    <citation type="submission" date="2020-09" db="EMBL/GenBank/DDBJ databases">
        <authorList>
            <person name="Sun Q."/>
            <person name="Zhou Y."/>
        </authorList>
    </citation>
    <scope>NUCLEOTIDE SEQUENCE</scope>
    <source>
        <strain evidence="2">CGMCC 1.6293</strain>
    </source>
</reference>
<dbReference type="RefSeq" id="WP_084178502.1">
    <property type="nucleotide sequence ID" value="NZ_BMLF01000003.1"/>
</dbReference>
<dbReference type="AlphaFoldDB" id="A0A917T4W2"/>
<protein>
    <recommendedName>
        <fullName evidence="4">CoA transferase</fullName>
    </recommendedName>
</protein>
<evidence type="ECO:0000313" key="2">
    <source>
        <dbReference type="EMBL" id="GGM10579.1"/>
    </source>
</evidence>
<dbReference type="InterPro" id="IPR044855">
    <property type="entry name" value="CoA-Trfase_III_dom3_sf"/>
</dbReference>
<dbReference type="Proteomes" id="UP000649829">
    <property type="component" value="Unassembled WGS sequence"/>
</dbReference>
<reference evidence="2" key="1">
    <citation type="journal article" date="2014" name="Int. J. Syst. Evol. Microbiol.">
        <title>Complete genome sequence of Corynebacterium casei LMG S-19264T (=DSM 44701T), isolated from a smear-ripened cheese.</title>
        <authorList>
            <consortium name="US DOE Joint Genome Institute (JGI-PGF)"/>
            <person name="Walter F."/>
            <person name="Albersmeier A."/>
            <person name="Kalinowski J."/>
            <person name="Ruckert C."/>
        </authorList>
    </citation>
    <scope>NUCLEOTIDE SEQUENCE</scope>
    <source>
        <strain evidence="2">CGMCC 1.6293</strain>
    </source>
</reference>
<accession>A0A917T4W2</accession>
<evidence type="ECO:0000256" key="1">
    <source>
        <dbReference type="ARBA" id="ARBA00022679"/>
    </source>
</evidence>
<dbReference type="Gene3D" id="3.40.50.10540">
    <property type="entry name" value="Crotonobetainyl-coa:carnitine coa-transferase, domain 1"/>
    <property type="match status" value="2"/>
</dbReference>
<evidence type="ECO:0000313" key="3">
    <source>
        <dbReference type="Proteomes" id="UP000649829"/>
    </source>
</evidence>
<dbReference type="InterPro" id="IPR003673">
    <property type="entry name" value="CoA-Trfase_fam_III"/>
</dbReference>
<keyword evidence="3" id="KW-1185">Reference proteome</keyword>
<dbReference type="SUPFAM" id="SSF89796">
    <property type="entry name" value="CoA-transferase family III (CaiB/BaiF)"/>
    <property type="match status" value="2"/>
</dbReference>
<evidence type="ECO:0008006" key="4">
    <source>
        <dbReference type="Google" id="ProtNLM"/>
    </source>
</evidence>
<dbReference type="EMBL" id="BMLF01000003">
    <property type="protein sequence ID" value="GGM10579.1"/>
    <property type="molecule type" value="Genomic_DNA"/>
</dbReference>
<dbReference type="GO" id="GO:0003824">
    <property type="term" value="F:catalytic activity"/>
    <property type="evidence" value="ECO:0007669"/>
    <property type="project" value="InterPro"/>
</dbReference>
<proteinExistence type="predicted"/>
<name>A0A917T4W2_9RHOB</name>
<organism evidence="2 3">
    <name type="scientific">Pseudooceanicola nanhaiensis</name>
    <dbReference type="NCBI Taxonomy" id="375761"/>
    <lineage>
        <taxon>Bacteria</taxon>
        <taxon>Pseudomonadati</taxon>
        <taxon>Pseudomonadota</taxon>
        <taxon>Alphaproteobacteria</taxon>
        <taxon>Rhodobacterales</taxon>
        <taxon>Paracoccaceae</taxon>
        <taxon>Pseudooceanicola</taxon>
    </lineage>
</organism>
<keyword evidence="1" id="KW-0808">Transferase</keyword>
<gene>
    <name evidence="2" type="ORF">GCM10011534_35810</name>
</gene>
<dbReference type="Gene3D" id="3.30.1540.10">
    <property type="entry name" value="formyl-coa transferase, domain 3"/>
    <property type="match status" value="2"/>
</dbReference>
<dbReference type="InterPro" id="IPR050509">
    <property type="entry name" value="CoA-transferase_III"/>
</dbReference>
<comment type="caution">
    <text evidence="2">The sequence shown here is derived from an EMBL/GenBank/DDBJ whole genome shotgun (WGS) entry which is preliminary data.</text>
</comment>
<dbReference type="PANTHER" id="PTHR48228">
    <property type="entry name" value="SUCCINYL-COA--D-CITRAMALATE COA-TRANSFERASE"/>
    <property type="match status" value="1"/>
</dbReference>
<sequence length="821" mass="86679">MRETSGAGALAGLRVLDLTDHRGVLAGRMLALMGADVLQVEPPEGTPARRQGPFDGERSLFWAAYGTGRRSLVLDRAAEADRLMALAAAADIILESGNPGRDAFLDTGALLARNPGAVHAIVTPFGLDGPKAGYADSDLTAWASGGPLKPTESQAGIPTRVSVPQAYHHAAADALCGVMVALEARRRSGRGQRVVSSAQASASQCTLSLSLATVIGHPDYVFRAEVKSKKKRELDLSGSGSRTQRSKWPVKDGLVEMHLALGPAAGRFTNNLFALMKARGACSDTFAEWDWVSLPPKIENDEISEEEMEQAREEVAAFLAPMTKRETVEMALEHRLMLAPIMDASDLADSPHAEARGFMRQVGDLLLPGVPALGFDAGFVEITPAPEPGEGGAAVEAAWLAGRSAVPFMPEGAPTPAAQPLDHLTVLDLSWVVAGPMIGRCMADFGATVIRVESSKRPEVARLTGPFPGGVRNLDKSGLYENCNAGKLGVTLDLSTDEGRDIVRALAKRADVLVESFAPGQMDRWGLGYDSLRADNPGLVMLSTSLMGQAGPWKALAGFGNIGAAMSGLQVLAGREGQPPTGPYGPYTDFCAPRLALPVLLAALDMRRRTGQGRWLDISQAEAGMQFIAETFADYAVTGHVTVAQGNRDPRIAPNNVYPCAAPEGETAWVALSAVDDAAWGGLVAASGIEALADPALATLEGRKAREAEIDGILAAWTAEREAGEVEALLQAAGVAAHVVASNADMAADPQLAAWGHFLQLERQDGTPSWVEACRFKLSETPGAPRMAAPHYGRDGERVLRDMLGMDPMAVAELAEQGVLR</sequence>
<dbReference type="Pfam" id="PF02515">
    <property type="entry name" value="CoA_transf_3"/>
    <property type="match status" value="2"/>
</dbReference>
<dbReference type="PANTHER" id="PTHR48228:SF6">
    <property type="entry name" value="L-CARNITINE COA-TRANSFERASE"/>
    <property type="match status" value="1"/>
</dbReference>